<name>A0ABR1III5_9AGAR</name>
<accession>A0ABR1III5</accession>
<proteinExistence type="predicted"/>
<dbReference type="Proteomes" id="UP001498398">
    <property type="component" value="Unassembled WGS sequence"/>
</dbReference>
<evidence type="ECO:0000313" key="2">
    <source>
        <dbReference type="Proteomes" id="UP001498398"/>
    </source>
</evidence>
<gene>
    <name evidence="1" type="ORF">VKT23_020685</name>
</gene>
<sequence length="107" mass="12502">MEIDKATQYLESLRAAQEEKRLGAKDKLKAFRKSRRQDDLASITMRIEEFKVYVHEQFSELEALHSSRLRPWYKCHEKLKGWSVDLGLLLDVMTSRSAFGLDVESVI</sequence>
<comment type="caution">
    <text evidence="1">The sequence shown here is derived from an EMBL/GenBank/DDBJ whole genome shotgun (WGS) entry which is preliminary data.</text>
</comment>
<organism evidence="1 2">
    <name type="scientific">Marasmiellus scandens</name>
    <dbReference type="NCBI Taxonomy" id="2682957"/>
    <lineage>
        <taxon>Eukaryota</taxon>
        <taxon>Fungi</taxon>
        <taxon>Dikarya</taxon>
        <taxon>Basidiomycota</taxon>
        <taxon>Agaricomycotina</taxon>
        <taxon>Agaricomycetes</taxon>
        <taxon>Agaricomycetidae</taxon>
        <taxon>Agaricales</taxon>
        <taxon>Marasmiineae</taxon>
        <taxon>Omphalotaceae</taxon>
        <taxon>Marasmiellus</taxon>
    </lineage>
</organism>
<evidence type="ECO:0000313" key="1">
    <source>
        <dbReference type="EMBL" id="KAK7433608.1"/>
    </source>
</evidence>
<dbReference type="EMBL" id="JBANRG010000148">
    <property type="protein sequence ID" value="KAK7433608.1"/>
    <property type="molecule type" value="Genomic_DNA"/>
</dbReference>
<protein>
    <submittedName>
        <fullName evidence="1">Uncharacterized protein</fullName>
    </submittedName>
</protein>
<reference evidence="1 2" key="1">
    <citation type="submission" date="2024-01" db="EMBL/GenBank/DDBJ databases">
        <title>A draft genome for the cacao thread blight pathogen Marasmiellus scandens.</title>
        <authorList>
            <person name="Baruah I.K."/>
            <person name="Leung J."/>
            <person name="Bukari Y."/>
            <person name="Amoako-Attah I."/>
            <person name="Meinhardt L.W."/>
            <person name="Bailey B.A."/>
            <person name="Cohen S.P."/>
        </authorList>
    </citation>
    <scope>NUCLEOTIDE SEQUENCE [LARGE SCALE GENOMIC DNA]</scope>
    <source>
        <strain evidence="1 2">GH-19</strain>
    </source>
</reference>
<keyword evidence="2" id="KW-1185">Reference proteome</keyword>